<dbReference type="GO" id="GO:0008168">
    <property type="term" value="F:methyltransferase activity"/>
    <property type="evidence" value="ECO:0007669"/>
    <property type="project" value="UniProtKB-KW"/>
</dbReference>
<name>A0A8J3B2K3_9BACI</name>
<dbReference type="Gene3D" id="3.40.50.150">
    <property type="entry name" value="Vaccinia Virus protein VP39"/>
    <property type="match status" value="1"/>
</dbReference>
<dbReference type="Proteomes" id="UP000637720">
    <property type="component" value="Unassembled WGS sequence"/>
</dbReference>
<evidence type="ECO:0000313" key="6">
    <source>
        <dbReference type="EMBL" id="GGJ90874.1"/>
    </source>
</evidence>
<evidence type="ECO:0000259" key="5">
    <source>
        <dbReference type="Pfam" id="PF13649"/>
    </source>
</evidence>
<evidence type="ECO:0000256" key="1">
    <source>
        <dbReference type="ARBA" id="ARBA00022603"/>
    </source>
</evidence>
<dbReference type="RefSeq" id="WP_188816489.1">
    <property type="nucleotide sequence ID" value="NZ_BMOF01000001.1"/>
</dbReference>
<keyword evidence="3" id="KW-0949">S-adenosyl-L-methionine</keyword>
<evidence type="ECO:0000256" key="3">
    <source>
        <dbReference type="ARBA" id="ARBA00022691"/>
    </source>
</evidence>
<evidence type="ECO:0000256" key="2">
    <source>
        <dbReference type="ARBA" id="ARBA00022679"/>
    </source>
</evidence>
<sequence length="280" mass="31308">MKAERGCRAAARTLDKWYECSFREDYLLVYRHRDKAAAERELGALLDFLNLPSGSRVLDACCGTGRHSVVLARRGYRVVGVDLSEVLLARARANAAGLPVRFVRQDVRMLDVGGDFDAVFNLFTSFGYFSDADNQRALCRMARALRPGGVFVLDYLNPAYVRRTLVHRSVRTVEGTRIEETRAIVDAPVPRVEKTIVVADSRGTRTYRESVRLYSPVEMSRLLENAGLRIRYWFGDYTLTAYDEARSPRMIVVAERMGSGAPAGGGTVERNEGDRGGKDV</sequence>
<feature type="compositionally biased region" description="Basic and acidic residues" evidence="4">
    <location>
        <begin position="269"/>
        <end position="280"/>
    </location>
</feature>
<protein>
    <submittedName>
        <fullName evidence="6">Methyltransferase</fullName>
    </submittedName>
</protein>
<dbReference type="PANTHER" id="PTHR43464">
    <property type="entry name" value="METHYLTRANSFERASE"/>
    <property type="match status" value="1"/>
</dbReference>
<evidence type="ECO:0000256" key="4">
    <source>
        <dbReference type="SAM" id="MobiDB-lite"/>
    </source>
</evidence>
<proteinExistence type="predicted"/>
<reference evidence="6" key="1">
    <citation type="journal article" date="2014" name="Int. J. Syst. Evol. Microbiol.">
        <title>Complete genome sequence of Corynebacterium casei LMG S-19264T (=DSM 44701T), isolated from a smear-ripened cheese.</title>
        <authorList>
            <consortium name="US DOE Joint Genome Institute (JGI-PGF)"/>
            <person name="Walter F."/>
            <person name="Albersmeier A."/>
            <person name="Kalinowski J."/>
            <person name="Ruckert C."/>
        </authorList>
    </citation>
    <scope>NUCLEOTIDE SEQUENCE</scope>
    <source>
        <strain evidence="6">JCM 14719</strain>
    </source>
</reference>
<dbReference type="EMBL" id="BMOF01000001">
    <property type="protein sequence ID" value="GGJ90874.1"/>
    <property type="molecule type" value="Genomic_DNA"/>
</dbReference>
<organism evidence="6 7">
    <name type="scientific">Calditerricola satsumensis</name>
    <dbReference type="NCBI Taxonomy" id="373054"/>
    <lineage>
        <taxon>Bacteria</taxon>
        <taxon>Bacillati</taxon>
        <taxon>Bacillota</taxon>
        <taxon>Bacilli</taxon>
        <taxon>Bacillales</taxon>
        <taxon>Bacillaceae</taxon>
        <taxon>Calditerricola</taxon>
    </lineage>
</organism>
<accession>A0A8J3B2K3</accession>
<dbReference type="GO" id="GO:0032259">
    <property type="term" value="P:methylation"/>
    <property type="evidence" value="ECO:0007669"/>
    <property type="project" value="UniProtKB-KW"/>
</dbReference>
<dbReference type="PANTHER" id="PTHR43464:SF19">
    <property type="entry name" value="UBIQUINONE BIOSYNTHESIS O-METHYLTRANSFERASE, MITOCHONDRIAL"/>
    <property type="match status" value="1"/>
</dbReference>
<keyword evidence="1 6" id="KW-0489">Methyltransferase</keyword>
<dbReference type="SUPFAM" id="SSF53335">
    <property type="entry name" value="S-adenosyl-L-methionine-dependent methyltransferases"/>
    <property type="match status" value="1"/>
</dbReference>
<keyword evidence="2" id="KW-0808">Transferase</keyword>
<dbReference type="AlphaFoldDB" id="A0A8J3B2K3"/>
<gene>
    <name evidence="6" type="ORF">GCM10007043_00700</name>
</gene>
<dbReference type="Pfam" id="PF13649">
    <property type="entry name" value="Methyltransf_25"/>
    <property type="match status" value="1"/>
</dbReference>
<dbReference type="InterPro" id="IPR029063">
    <property type="entry name" value="SAM-dependent_MTases_sf"/>
</dbReference>
<reference evidence="6" key="2">
    <citation type="submission" date="2020-09" db="EMBL/GenBank/DDBJ databases">
        <authorList>
            <person name="Sun Q."/>
            <person name="Ohkuma M."/>
        </authorList>
    </citation>
    <scope>NUCLEOTIDE SEQUENCE</scope>
    <source>
        <strain evidence="6">JCM 14719</strain>
    </source>
</reference>
<evidence type="ECO:0000313" key="7">
    <source>
        <dbReference type="Proteomes" id="UP000637720"/>
    </source>
</evidence>
<dbReference type="CDD" id="cd02440">
    <property type="entry name" value="AdoMet_MTases"/>
    <property type="match status" value="1"/>
</dbReference>
<dbReference type="InterPro" id="IPR041698">
    <property type="entry name" value="Methyltransf_25"/>
</dbReference>
<dbReference type="Gene3D" id="2.20.25.110">
    <property type="entry name" value="S-adenosyl-L-methionine-dependent methyltransferases"/>
    <property type="match status" value="1"/>
</dbReference>
<feature type="domain" description="Methyltransferase" evidence="5">
    <location>
        <begin position="57"/>
        <end position="149"/>
    </location>
</feature>
<feature type="region of interest" description="Disordered" evidence="4">
    <location>
        <begin position="258"/>
        <end position="280"/>
    </location>
</feature>
<comment type="caution">
    <text evidence="6">The sequence shown here is derived from an EMBL/GenBank/DDBJ whole genome shotgun (WGS) entry which is preliminary data.</text>
</comment>
<keyword evidence="7" id="KW-1185">Reference proteome</keyword>